<keyword evidence="1" id="KW-1133">Transmembrane helix</keyword>
<dbReference type="Proteomes" id="UP000019109">
    <property type="component" value="Unassembled WGS sequence"/>
</dbReference>
<accession>W4V516</accession>
<dbReference type="AlphaFoldDB" id="W4V516"/>
<reference evidence="2" key="1">
    <citation type="journal article" date="2014" name="Genome Announc.">
        <title>Draft Genome Sequence of Clostridium straminisolvens Strain JCM 21531T, Isolated from a Cellulose-Degrading Bacterial Community.</title>
        <authorList>
            <person name="Yuki M."/>
            <person name="Oshima K."/>
            <person name="Suda W."/>
            <person name="Sakamoto M."/>
            <person name="Kitamura K."/>
            <person name="Iida T."/>
            <person name="Hattori M."/>
            <person name="Ohkuma M."/>
        </authorList>
    </citation>
    <scope>NUCLEOTIDE SEQUENCE [LARGE SCALE GENOMIC DNA]</scope>
    <source>
        <strain evidence="2">JCM 21531</strain>
    </source>
</reference>
<evidence type="ECO:0000256" key="1">
    <source>
        <dbReference type="SAM" id="Phobius"/>
    </source>
</evidence>
<gene>
    <name evidence="2" type="ORF">JCM21531_1962</name>
</gene>
<feature type="transmembrane region" description="Helical" evidence="1">
    <location>
        <begin position="12"/>
        <end position="27"/>
    </location>
</feature>
<protein>
    <submittedName>
        <fullName evidence="2">Uncharacterized protein</fullName>
    </submittedName>
</protein>
<evidence type="ECO:0000313" key="2">
    <source>
        <dbReference type="EMBL" id="GAE88515.1"/>
    </source>
</evidence>
<proteinExistence type="predicted"/>
<evidence type="ECO:0000313" key="3">
    <source>
        <dbReference type="Proteomes" id="UP000019109"/>
    </source>
</evidence>
<organism evidence="2 3">
    <name type="scientific">Acetivibrio straminisolvens JCM 21531</name>
    <dbReference type="NCBI Taxonomy" id="1294263"/>
    <lineage>
        <taxon>Bacteria</taxon>
        <taxon>Bacillati</taxon>
        <taxon>Bacillota</taxon>
        <taxon>Clostridia</taxon>
        <taxon>Eubacteriales</taxon>
        <taxon>Oscillospiraceae</taxon>
        <taxon>Acetivibrio</taxon>
    </lineage>
</organism>
<dbReference type="EMBL" id="BAVR01000020">
    <property type="protein sequence ID" value="GAE88515.1"/>
    <property type="molecule type" value="Genomic_DNA"/>
</dbReference>
<sequence length="74" mass="8540">MIKDFLKIMCKAELALGIIWTILLAYNKNKMMVDLGYFGYYHYPVNFATIIVTLFCIIVLYAILCSLHTAIDNE</sequence>
<keyword evidence="1" id="KW-0472">Membrane</keyword>
<name>W4V516_9FIRM</name>
<feature type="transmembrane region" description="Helical" evidence="1">
    <location>
        <begin position="47"/>
        <end position="71"/>
    </location>
</feature>
<comment type="caution">
    <text evidence="2">The sequence shown here is derived from an EMBL/GenBank/DDBJ whole genome shotgun (WGS) entry which is preliminary data.</text>
</comment>
<dbReference type="RefSeq" id="WP_038288607.1">
    <property type="nucleotide sequence ID" value="NZ_BAVR01000020.1"/>
</dbReference>
<keyword evidence="1" id="KW-0812">Transmembrane</keyword>
<keyword evidence="3" id="KW-1185">Reference proteome</keyword>